<dbReference type="Gene3D" id="3.40.630.30">
    <property type="match status" value="1"/>
</dbReference>
<dbReference type="SUPFAM" id="SSF55729">
    <property type="entry name" value="Acyl-CoA N-acyltransferases (Nat)"/>
    <property type="match status" value="1"/>
</dbReference>
<organism evidence="2 3">
    <name type="scientific">Conoideocrella luteorostrata</name>
    <dbReference type="NCBI Taxonomy" id="1105319"/>
    <lineage>
        <taxon>Eukaryota</taxon>
        <taxon>Fungi</taxon>
        <taxon>Dikarya</taxon>
        <taxon>Ascomycota</taxon>
        <taxon>Pezizomycotina</taxon>
        <taxon>Sordariomycetes</taxon>
        <taxon>Hypocreomycetidae</taxon>
        <taxon>Hypocreales</taxon>
        <taxon>Clavicipitaceae</taxon>
        <taxon>Conoideocrella</taxon>
    </lineage>
</organism>
<name>A0AAJ0CV28_9HYPO</name>
<accession>A0AAJ0CV28</accession>
<dbReference type="Proteomes" id="UP001251528">
    <property type="component" value="Unassembled WGS sequence"/>
</dbReference>
<evidence type="ECO:0000313" key="3">
    <source>
        <dbReference type="Proteomes" id="UP001251528"/>
    </source>
</evidence>
<reference evidence="2" key="1">
    <citation type="submission" date="2023-06" db="EMBL/GenBank/DDBJ databases">
        <title>Conoideocrella luteorostrata (Hypocreales: Clavicipitaceae), a potential biocontrol fungus for elongate hemlock scale in United States Christmas tree production areas.</title>
        <authorList>
            <person name="Barrett H."/>
            <person name="Lovett B."/>
            <person name="Macias A.M."/>
            <person name="Stajich J.E."/>
            <person name="Kasson M.T."/>
        </authorList>
    </citation>
    <scope>NUCLEOTIDE SEQUENCE</scope>
    <source>
        <strain evidence="2">ARSEF 14590</strain>
    </source>
</reference>
<dbReference type="PANTHER" id="PTHR43792">
    <property type="entry name" value="GNAT FAMILY, PUTATIVE (AFU_ORTHOLOGUE AFUA_3G00765)-RELATED-RELATED"/>
    <property type="match status" value="1"/>
</dbReference>
<dbReference type="Pfam" id="PF13302">
    <property type="entry name" value="Acetyltransf_3"/>
    <property type="match status" value="1"/>
</dbReference>
<gene>
    <name evidence="2" type="ORF">QQS21_002609</name>
</gene>
<dbReference type="GO" id="GO:0016747">
    <property type="term" value="F:acyltransferase activity, transferring groups other than amino-acyl groups"/>
    <property type="evidence" value="ECO:0007669"/>
    <property type="project" value="InterPro"/>
</dbReference>
<dbReference type="AlphaFoldDB" id="A0AAJ0CV28"/>
<dbReference type="PANTHER" id="PTHR43792:SF1">
    <property type="entry name" value="N-ACETYLTRANSFERASE DOMAIN-CONTAINING PROTEIN"/>
    <property type="match status" value="1"/>
</dbReference>
<evidence type="ECO:0000259" key="1">
    <source>
        <dbReference type="PROSITE" id="PS51186"/>
    </source>
</evidence>
<comment type="caution">
    <text evidence="2">The sequence shown here is derived from an EMBL/GenBank/DDBJ whole genome shotgun (WGS) entry which is preliminary data.</text>
</comment>
<proteinExistence type="predicted"/>
<feature type="domain" description="N-acetyltransferase" evidence="1">
    <location>
        <begin position="31"/>
        <end position="216"/>
    </location>
</feature>
<dbReference type="PROSITE" id="PS51186">
    <property type="entry name" value="GNAT"/>
    <property type="match status" value="1"/>
</dbReference>
<dbReference type="InterPro" id="IPR016181">
    <property type="entry name" value="Acyl_CoA_acyltransferase"/>
</dbReference>
<dbReference type="EMBL" id="JASWJB010000031">
    <property type="protein sequence ID" value="KAK2608896.1"/>
    <property type="molecule type" value="Genomic_DNA"/>
</dbReference>
<sequence>MFEPSGLEWVTVKTTLPATPYPQEEIRTTRLVLRKFRADDLQSLFEMRAQPEVAAWTPSGKPETDIENTRSFLQKRLDGARDKNCTFVICLATTGEYIGHGGAHTQKGVLGWPEVGYSLRKEHWGKGYATEFLRAFLQLWRGLPRAECEIRVDVNTVDTGCIEGDPVSERLVAITAADNKGSRSVLAKNGFGLVKIWRTDNMREEGGTIDLLCYATTEFGN</sequence>
<evidence type="ECO:0000313" key="2">
    <source>
        <dbReference type="EMBL" id="KAK2608896.1"/>
    </source>
</evidence>
<protein>
    <recommendedName>
        <fullName evidence="1">N-acetyltransferase domain-containing protein</fullName>
    </recommendedName>
</protein>
<dbReference type="InterPro" id="IPR000182">
    <property type="entry name" value="GNAT_dom"/>
</dbReference>
<keyword evidence="3" id="KW-1185">Reference proteome</keyword>
<dbReference type="InterPro" id="IPR051531">
    <property type="entry name" value="N-acetyltransferase"/>
</dbReference>